<dbReference type="PROSITE" id="PS51093">
    <property type="entry name" value="PTS_EIIA_TYPE_1"/>
    <property type="match status" value="1"/>
</dbReference>
<dbReference type="FunFam" id="2.70.70.10:FF:000001">
    <property type="entry name" value="PTS system glucose-specific IIA component"/>
    <property type="match status" value="1"/>
</dbReference>
<dbReference type="Proteomes" id="UP000050949">
    <property type="component" value="Unassembled WGS sequence"/>
</dbReference>
<evidence type="ECO:0000256" key="4">
    <source>
        <dbReference type="ARBA" id="ARBA00022597"/>
    </source>
</evidence>
<dbReference type="PANTHER" id="PTHR45008">
    <property type="entry name" value="PTS SYSTEM GLUCOSE-SPECIFIC EIIA COMPONENT"/>
    <property type="match status" value="1"/>
</dbReference>
<dbReference type="PATRIC" id="fig|1122147.4.peg.2414"/>
<comment type="caution">
    <text evidence="9">The sequence shown here is derived from an EMBL/GenBank/DDBJ whole genome shotgun (WGS) entry which is preliminary data.</text>
</comment>
<evidence type="ECO:0000256" key="1">
    <source>
        <dbReference type="ARBA" id="ARBA00004496"/>
    </source>
</evidence>
<dbReference type="EMBL" id="AZFW01000040">
    <property type="protein sequence ID" value="KRM27871.1"/>
    <property type="molecule type" value="Genomic_DNA"/>
</dbReference>
<comment type="subcellular location">
    <subcellularLocation>
        <location evidence="2">Cell membrane</location>
        <topology evidence="2">Multi-pass membrane protein</topology>
    </subcellularLocation>
    <subcellularLocation>
        <location evidence="1">Cytoplasm</location>
    </subcellularLocation>
</comment>
<keyword evidence="9" id="KW-0670">Pyruvate</keyword>
<dbReference type="AlphaFoldDB" id="A0A0R1XCG0"/>
<evidence type="ECO:0000256" key="3">
    <source>
        <dbReference type="ARBA" id="ARBA00022448"/>
    </source>
</evidence>
<dbReference type="eggNOG" id="COG2190">
    <property type="taxonomic scope" value="Bacteria"/>
</dbReference>
<dbReference type="GO" id="GO:0005886">
    <property type="term" value="C:plasma membrane"/>
    <property type="evidence" value="ECO:0007669"/>
    <property type="project" value="UniProtKB-SubCell"/>
</dbReference>
<evidence type="ECO:0000313" key="10">
    <source>
        <dbReference type="Proteomes" id="UP000050949"/>
    </source>
</evidence>
<dbReference type="SUPFAM" id="SSF51261">
    <property type="entry name" value="Duplicated hybrid motif"/>
    <property type="match status" value="1"/>
</dbReference>
<dbReference type="NCBIfam" id="TIGR00830">
    <property type="entry name" value="PTBA"/>
    <property type="match status" value="1"/>
</dbReference>
<feature type="domain" description="PTS EIIA type-1" evidence="8">
    <location>
        <begin position="35"/>
        <end position="139"/>
    </location>
</feature>
<organism evidence="9 10">
    <name type="scientific">Schleiferilactobacillus harbinensis DSM 16991</name>
    <dbReference type="NCBI Taxonomy" id="1122147"/>
    <lineage>
        <taxon>Bacteria</taxon>
        <taxon>Bacillati</taxon>
        <taxon>Bacillota</taxon>
        <taxon>Bacilli</taxon>
        <taxon>Lactobacillales</taxon>
        <taxon>Lactobacillaceae</taxon>
        <taxon>Schleiferilactobacillus</taxon>
    </lineage>
</organism>
<evidence type="ECO:0000256" key="2">
    <source>
        <dbReference type="ARBA" id="ARBA00004651"/>
    </source>
</evidence>
<dbReference type="PANTHER" id="PTHR45008:SF1">
    <property type="entry name" value="PTS SYSTEM GLUCOSE-SPECIFIC EIIA COMPONENT"/>
    <property type="match status" value="1"/>
</dbReference>
<dbReference type="GO" id="GO:0005737">
    <property type="term" value="C:cytoplasm"/>
    <property type="evidence" value="ECO:0007669"/>
    <property type="project" value="UniProtKB-SubCell"/>
</dbReference>
<evidence type="ECO:0000256" key="5">
    <source>
        <dbReference type="ARBA" id="ARBA00022679"/>
    </source>
</evidence>
<protein>
    <submittedName>
        <fullName evidence="9">Phosphoenolpyruvate-dependent sugar phosphotransferase system eiiabc, probable trhalose specific</fullName>
    </submittedName>
</protein>
<keyword evidence="4" id="KW-0762">Sugar transport</keyword>
<dbReference type="InterPro" id="IPR050890">
    <property type="entry name" value="PTS_EIIA_component"/>
</dbReference>
<reference evidence="9 10" key="1">
    <citation type="journal article" date="2015" name="Genome Announc.">
        <title>Expanding the biotechnology potential of lactobacilli through comparative genomics of 213 strains and associated genera.</title>
        <authorList>
            <person name="Sun Z."/>
            <person name="Harris H.M."/>
            <person name="McCann A."/>
            <person name="Guo C."/>
            <person name="Argimon S."/>
            <person name="Zhang W."/>
            <person name="Yang X."/>
            <person name="Jeffery I.B."/>
            <person name="Cooney J.C."/>
            <person name="Kagawa T.F."/>
            <person name="Liu W."/>
            <person name="Song Y."/>
            <person name="Salvetti E."/>
            <person name="Wrobel A."/>
            <person name="Rasinkangas P."/>
            <person name="Parkhill J."/>
            <person name="Rea M.C."/>
            <person name="O'Sullivan O."/>
            <person name="Ritari J."/>
            <person name="Douillard F.P."/>
            <person name="Paul Ross R."/>
            <person name="Yang R."/>
            <person name="Briner A.E."/>
            <person name="Felis G.E."/>
            <person name="de Vos W.M."/>
            <person name="Barrangou R."/>
            <person name="Klaenhammer T.R."/>
            <person name="Caufield P.W."/>
            <person name="Cui Y."/>
            <person name="Zhang H."/>
            <person name="O'Toole P.W."/>
        </authorList>
    </citation>
    <scope>NUCLEOTIDE SEQUENCE [LARGE SCALE GENOMIC DNA]</scope>
    <source>
        <strain evidence="9 10">DSM 16991</strain>
    </source>
</reference>
<evidence type="ECO:0000256" key="6">
    <source>
        <dbReference type="ARBA" id="ARBA00022683"/>
    </source>
</evidence>
<dbReference type="Gene3D" id="2.70.70.10">
    <property type="entry name" value="Glucose Permease (Domain IIA)"/>
    <property type="match status" value="1"/>
</dbReference>
<accession>A0A0R1XCG0</accession>
<evidence type="ECO:0000256" key="7">
    <source>
        <dbReference type="ARBA" id="ARBA00022777"/>
    </source>
</evidence>
<dbReference type="GO" id="GO:0009401">
    <property type="term" value="P:phosphoenolpyruvate-dependent sugar phosphotransferase system"/>
    <property type="evidence" value="ECO:0007669"/>
    <property type="project" value="UniProtKB-KW"/>
</dbReference>
<keyword evidence="7" id="KW-0418">Kinase</keyword>
<keyword evidence="5 9" id="KW-0808">Transferase</keyword>
<keyword evidence="3" id="KW-0813">Transport</keyword>
<evidence type="ECO:0000313" key="9">
    <source>
        <dbReference type="EMBL" id="KRM27871.1"/>
    </source>
</evidence>
<evidence type="ECO:0000259" key="8">
    <source>
        <dbReference type="PROSITE" id="PS51093"/>
    </source>
</evidence>
<sequence length="167" mass="17751">MNSMFKKLFGRHKEADNRMYSPVTGTVIPLKNVSDPVFSSGVMGEGFGVTPSDGNILSPVTGTVTMVANTKHALGFTMDNGLEVLIHMGVDTVDLKGKPFTISVKPQDKVSGGQEIATMDLDQIKAAGLDNVIIVVITNSKDKLAKLDVETGDHRAGDFVGTTEVKS</sequence>
<gene>
    <name evidence="9" type="ORF">FC91_GL002335</name>
</gene>
<dbReference type="PROSITE" id="PS00371">
    <property type="entry name" value="PTS_EIIA_TYPE_1_HIS"/>
    <property type="match status" value="1"/>
</dbReference>
<dbReference type="InterPro" id="IPR001127">
    <property type="entry name" value="PTS_EIIA_1_perm"/>
</dbReference>
<name>A0A0R1XCG0_9LACO</name>
<dbReference type="GO" id="GO:0016301">
    <property type="term" value="F:kinase activity"/>
    <property type="evidence" value="ECO:0007669"/>
    <property type="project" value="UniProtKB-KW"/>
</dbReference>
<keyword evidence="6" id="KW-0598">Phosphotransferase system</keyword>
<proteinExistence type="predicted"/>
<dbReference type="Pfam" id="PF00358">
    <property type="entry name" value="PTS_EIIA_1"/>
    <property type="match status" value="1"/>
</dbReference>
<dbReference type="InterPro" id="IPR011055">
    <property type="entry name" value="Dup_hybrid_motif"/>
</dbReference>